<evidence type="ECO:0000313" key="2">
    <source>
        <dbReference type="Proteomes" id="UP000256661"/>
    </source>
</evidence>
<dbReference type="RefSeq" id="WP_116024475.1">
    <property type="nucleotide sequence ID" value="NZ_QTTT01000001.1"/>
</dbReference>
<dbReference type="EMBL" id="QTTT01000001">
    <property type="protein sequence ID" value="REE99121.1"/>
    <property type="molecule type" value="Genomic_DNA"/>
</dbReference>
<dbReference type="Proteomes" id="UP000256661">
    <property type="component" value="Unassembled WGS sequence"/>
</dbReference>
<accession>A0A3D9T5R8</accession>
<protein>
    <submittedName>
        <fullName evidence="1">Uncharacterized protein YwqG</fullName>
    </submittedName>
</protein>
<dbReference type="PANTHER" id="PTHR36436">
    <property type="entry name" value="SLL5081 PROTEIN"/>
    <property type="match status" value="1"/>
</dbReference>
<dbReference type="AlphaFoldDB" id="A0A3D9T5R8"/>
<dbReference type="Pfam" id="PF09234">
    <property type="entry name" value="DUF1963"/>
    <property type="match status" value="1"/>
</dbReference>
<comment type="caution">
    <text evidence="1">The sequence shown here is derived from an EMBL/GenBank/DDBJ whole genome shotgun (WGS) entry which is preliminary data.</text>
</comment>
<keyword evidence="2" id="KW-1185">Reference proteome</keyword>
<sequence>MDWIVTERQRLHSLFGVYLAPEVSAAILPLARPALRLGGEGKAVRFGGRPLLPPSAAWPRWAGRPLDFLALVDFGELAAVLQQPEVPGEGRAAFYYASRAPRPWGSRPEERDGWRVFTGDLVEADPPEGIDTTPPRTLGAAPFLSLPAPQEPVLQRVEAGYDGILSVYEQLYAAWLHHLWPDDPVHQIGGWPVIVQRPVAADAHHASSGHDLDVITSPNPAAPADDWCPLLQLDSDDRLGWHWGDPGRVYFCNRRSAPLEDSWLILQAR</sequence>
<dbReference type="InterPro" id="IPR015315">
    <property type="entry name" value="DUF1963"/>
</dbReference>
<dbReference type="OrthoDB" id="5244896at2"/>
<dbReference type="PANTHER" id="PTHR36436:SF6">
    <property type="entry name" value="SLL5081 PROTEIN"/>
    <property type="match status" value="1"/>
</dbReference>
<name>A0A3D9T5R8_9ACTN</name>
<dbReference type="InterPro" id="IPR035948">
    <property type="entry name" value="YwqG-like_sf"/>
</dbReference>
<reference evidence="1 2" key="1">
    <citation type="submission" date="2018-08" db="EMBL/GenBank/DDBJ databases">
        <title>Sequencing the genomes of 1000 actinobacteria strains.</title>
        <authorList>
            <person name="Klenk H.-P."/>
        </authorList>
    </citation>
    <scope>NUCLEOTIDE SEQUENCE [LARGE SCALE GENOMIC DNA]</scope>
    <source>
        <strain evidence="1 2">DSM 43927</strain>
    </source>
</reference>
<dbReference type="SUPFAM" id="SSF103032">
    <property type="entry name" value="Hypothetical protein YwqG"/>
    <property type="match status" value="1"/>
</dbReference>
<dbReference type="Gene3D" id="2.30.320.10">
    <property type="entry name" value="YwqG-like"/>
    <property type="match status" value="1"/>
</dbReference>
<evidence type="ECO:0000313" key="1">
    <source>
        <dbReference type="EMBL" id="REE99121.1"/>
    </source>
</evidence>
<organism evidence="1 2">
    <name type="scientific">Thermomonospora umbrina</name>
    <dbReference type="NCBI Taxonomy" id="111806"/>
    <lineage>
        <taxon>Bacteria</taxon>
        <taxon>Bacillati</taxon>
        <taxon>Actinomycetota</taxon>
        <taxon>Actinomycetes</taxon>
        <taxon>Streptosporangiales</taxon>
        <taxon>Thermomonosporaceae</taxon>
        <taxon>Thermomonospora</taxon>
    </lineage>
</organism>
<gene>
    <name evidence="1" type="ORF">DFJ69_4628</name>
</gene>
<proteinExistence type="predicted"/>